<gene>
    <name evidence="2" type="ORF">C1E23_14525</name>
</gene>
<dbReference type="AlphaFoldDB" id="A0A4Q7IL30"/>
<comment type="caution">
    <text evidence="2">The sequence shown here is derived from an EMBL/GenBank/DDBJ whole genome shotgun (WGS) entry which is preliminary data.</text>
</comment>
<keyword evidence="1" id="KW-1133">Transmembrane helix</keyword>
<evidence type="ECO:0000313" key="2">
    <source>
        <dbReference type="EMBL" id="RZQ52362.1"/>
    </source>
</evidence>
<accession>A0A4Q7IL30</accession>
<keyword evidence="1" id="KW-0472">Membrane</keyword>
<dbReference type="RefSeq" id="WP_130256267.1">
    <property type="nucleotide sequence ID" value="NZ_PPSX01000057.1"/>
</dbReference>
<protein>
    <submittedName>
        <fullName evidence="2">Uncharacterized protein</fullName>
    </submittedName>
</protein>
<evidence type="ECO:0000256" key="1">
    <source>
        <dbReference type="SAM" id="Phobius"/>
    </source>
</evidence>
<keyword evidence="1" id="KW-0812">Transmembrane</keyword>
<evidence type="ECO:0000313" key="3">
    <source>
        <dbReference type="Proteomes" id="UP000291338"/>
    </source>
</evidence>
<organism evidence="2 3">
    <name type="scientific">Pseudoalteromonas phenolica</name>
    <dbReference type="NCBI Taxonomy" id="161398"/>
    <lineage>
        <taxon>Bacteria</taxon>
        <taxon>Pseudomonadati</taxon>
        <taxon>Pseudomonadota</taxon>
        <taxon>Gammaproteobacteria</taxon>
        <taxon>Alteromonadales</taxon>
        <taxon>Pseudoalteromonadaceae</taxon>
        <taxon>Pseudoalteromonas</taxon>
    </lineage>
</organism>
<reference evidence="2 3" key="1">
    <citation type="submission" date="2018-01" db="EMBL/GenBank/DDBJ databases">
        <title>Co-occurrence of chitin degradation, pigmentation and bioactivity in marine Pseudoalteromonas.</title>
        <authorList>
            <person name="Paulsen S."/>
            <person name="Gram L."/>
            <person name="Machado H."/>
        </authorList>
    </citation>
    <scope>NUCLEOTIDE SEQUENCE [LARGE SCALE GENOMIC DNA]</scope>
    <source>
        <strain evidence="2 3">S3898</strain>
    </source>
</reference>
<feature type="transmembrane region" description="Helical" evidence="1">
    <location>
        <begin position="6"/>
        <end position="25"/>
    </location>
</feature>
<name>A0A4Q7IL30_9GAMM</name>
<dbReference type="EMBL" id="PPSX01000057">
    <property type="protein sequence ID" value="RZQ52362.1"/>
    <property type="molecule type" value="Genomic_DNA"/>
</dbReference>
<sequence length="61" mass="7148">MDFALSFRDFVFLMSQVVIVTAFIVTNHQNNKHARLQIESLKKWLKSVSDELKDLRIKIGK</sequence>
<proteinExistence type="predicted"/>
<dbReference type="Proteomes" id="UP000291338">
    <property type="component" value="Unassembled WGS sequence"/>
</dbReference>